<dbReference type="Proteomes" id="UP000601041">
    <property type="component" value="Unassembled WGS sequence"/>
</dbReference>
<dbReference type="Pfam" id="PF03480">
    <property type="entry name" value="DctP"/>
    <property type="match status" value="1"/>
</dbReference>
<keyword evidence="3 4" id="KW-0732">Signal</keyword>
<organism evidence="5 6">
    <name type="scientific">Pseudorhizobium halotolerans</name>
    <dbReference type="NCBI Taxonomy" id="1233081"/>
    <lineage>
        <taxon>Bacteria</taxon>
        <taxon>Pseudomonadati</taxon>
        <taxon>Pseudomonadota</taxon>
        <taxon>Alphaproteobacteria</taxon>
        <taxon>Hyphomicrobiales</taxon>
        <taxon>Rhizobiaceae</taxon>
        <taxon>Rhizobium/Agrobacterium group</taxon>
        <taxon>Pseudorhizobium</taxon>
    </lineage>
</organism>
<dbReference type="PANTHER" id="PTHR33376:SF7">
    <property type="entry name" value="C4-DICARBOXYLATE-BINDING PROTEIN DCTB"/>
    <property type="match status" value="1"/>
</dbReference>
<dbReference type="InterPro" id="IPR038404">
    <property type="entry name" value="TRAP_DctP_sf"/>
</dbReference>
<dbReference type="PANTHER" id="PTHR33376">
    <property type="match status" value="1"/>
</dbReference>
<dbReference type="PIRSF" id="PIRSF006470">
    <property type="entry name" value="DctB"/>
    <property type="match status" value="1"/>
</dbReference>
<evidence type="ECO:0000256" key="3">
    <source>
        <dbReference type="ARBA" id="ARBA00022729"/>
    </source>
</evidence>
<accession>A0ABM8PX53</accession>
<name>A0ABM8PX53_9HYPH</name>
<proteinExistence type="inferred from homology"/>
<dbReference type="InterPro" id="IPR004682">
    <property type="entry name" value="TRAP_DctP"/>
</dbReference>
<evidence type="ECO:0000313" key="5">
    <source>
        <dbReference type="EMBL" id="CAD7053336.1"/>
    </source>
</evidence>
<dbReference type="Gene3D" id="3.40.190.170">
    <property type="entry name" value="Bacterial extracellular solute-binding protein, family 7"/>
    <property type="match status" value="1"/>
</dbReference>
<comment type="similarity">
    <text evidence="1">Belongs to the bacterial solute-binding protein 7 family.</text>
</comment>
<comment type="caution">
    <text evidence="5">The sequence shown here is derived from an EMBL/GenBank/DDBJ whole genome shotgun (WGS) entry which is preliminary data.</text>
</comment>
<evidence type="ECO:0000256" key="2">
    <source>
        <dbReference type="ARBA" id="ARBA00022448"/>
    </source>
</evidence>
<dbReference type="NCBIfam" id="TIGR00787">
    <property type="entry name" value="dctP"/>
    <property type="match status" value="1"/>
</dbReference>
<keyword evidence="2" id="KW-0813">Transport</keyword>
<evidence type="ECO:0000313" key="6">
    <source>
        <dbReference type="Proteomes" id="UP000601041"/>
    </source>
</evidence>
<protein>
    <submittedName>
        <fullName evidence="5">C4-dicarboxylate ABC transporter</fullName>
    </submittedName>
</protein>
<dbReference type="RefSeq" id="WP_142589622.1">
    <property type="nucleotide sequence ID" value="NZ_CABFWE030000013.1"/>
</dbReference>
<keyword evidence="6" id="KW-1185">Reference proteome</keyword>
<gene>
    <name evidence="5" type="ORF">RHAB21_04487</name>
</gene>
<reference evidence="5 6" key="1">
    <citation type="submission" date="2020-11" db="EMBL/GenBank/DDBJ databases">
        <authorList>
            <person name="Lassalle F."/>
        </authorList>
    </citation>
    <scope>NUCLEOTIDE SEQUENCE [LARGE SCALE GENOMIC DNA]</scope>
    <source>
        <strain evidence="5 6">AB21</strain>
    </source>
</reference>
<evidence type="ECO:0000256" key="4">
    <source>
        <dbReference type="SAM" id="SignalP"/>
    </source>
</evidence>
<dbReference type="EMBL" id="CABFWE030000013">
    <property type="protein sequence ID" value="CAD7053336.1"/>
    <property type="molecule type" value="Genomic_DNA"/>
</dbReference>
<evidence type="ECO:0000256" key="1">
    <source>
        <dbReference type="ARBA" id="ARBA00009023"/>
    </source>
</evidence>
<feature type="signal peptide" evidence="4">
    <location>
        <begin position="1"/>
        <end position="24"/>
    </location>
</feature>
<dbReference type="CDD" id="cd13603">
    <property type="entry name" value="PBP2_TRAP_Siap_TeaA_like"/>
    <property type="match status" value="1"/>
</dbReference>
<feature type="chain" id="PRO_5046804221" evidence="4">
    <location>
        <begin position="25"/>
        <end position="330"/>
    </location>
</feature>
<sequence>MTLFRNLVAAASFALVAQAGPAAAQVDLTIGHTLMPDTHYQAFAEKFKELVEDRTNGEVTVSIFGQSQLGGEVRMLQSVRSGAQSIVITASAPMENSVPEYAVFAAPYLFNDLEEANKLLQGSFGDHMLSYLPDHGYKPLGFITAIERDVYTSSKPIRQASDMQNVKVRVIQSPAYVETYQALGAQPTPMNYAEVYIALQNGVVDGAENSPDVFVSDRHSEVSKYFNLTKIHFMPALIVMSPEHFNRLDEEQQLIVVEAADEARAHAIQFYLKGYASGLEKAREAGVEIVEPDLESFKDATANVARKLIDSTPRGAESEAALEKARAALQ</sequence>
<dbReference type="NCBIfam" id="NF037995">
    <property type="entry name" value="TRAP_S1"/>
    <property type="match status" value="1"/>
</dbReference>
<dbReference type="InterPro" id="IPR018389">
    <property type="entry name" value="DctP_fam"/>
</dbReference>